<keyword evidence="1 4" id="KW-0349">Heme</keyword>
<evidence type="ECO:0000313" key="7">
    <source>
        <dbReference type="Proteomes" id="UP000639859"/>
    </source>
</evidence>
<evidence type="ECO:0000256" key="3">
    <source>
        <dbReference type="ARBA" id="ARBA00023004"/>
    </source>
</evidence>
<comment type="caution">
    <text evidence="6">The sequence shown here is derived from an EMBL/GenBank/DDBJ whole genome shotgun (WGS) entry which is preliminary data.</text>
</comment>
<feature type="domain" description="Cytochrome c" evidence="5">
    <location>
        <begin position="25"/>
        <end position="116"/>
    </location>
</feature>
<organism evidence="6 7">
    <name type="scientific">Caulobacter hibisci</name>
    <dbReference type="NCBI Taxonomy" id="2035993"/>
    <lineage>
        <taxon>Bacteria</taxon>
        <taxon>Pseudomonadati</taxon>
        <taxon>Pseudomonadota</taxon>
        <taxon>Alphaproteobacteria</taxon>
        <taxon>Caulobacterales</taxon>
        <taxon>Caulobacteraceae</taxon>
        <taxon>Caulobacter</taxon>
    </lineage>
</organism>
<reference evidence="6 7" key="1">
    <citation type="submission" date="2020-11" db="EMBL/GenBank/DDBJ databases">
        <title>genome sequence of strain KACC 18849.</title>
        <authorList>
            <person name="Gao J."/>
            <person name="Zhang X."/>
        </authorList>
    </citation>
    <scope>NUCLEOTIDE SEQUENCE [LARGE SCALE GENOMIC DNA]</scope>
    <source>
        <strain evidence="6 7">KACC 18849</strain>
    </source>
</reference>
<dbReference type="Pfam" id="PF00034">
    <property type="entry name" value="Cytochrom_C"/>
    <property type="match status" value="1"/>
</dbReference>
<dbReference type="InterPro" id="IPR036909">
    <property type="entry name" value="Cyt_c-like_dom_sf"/>
</dbReference>
<sequence length="118" mass="12131">MIGLAGATLVACAEKAIPERQIVGADPARGLTLIKAEGCGVCHRVPGLKWPRGGVGGSLDSFSSQAMIAGRSPNRPDVLVAWLRDAPAMAPDTAMPASGLSEAQARDVAAYLYTLDAD</sequence>
<dbReference type="EMBL" id="JADWOX010000002">
    <property type="protein sequence ID" value="MBI1682914.1"/>
    <property type="molecule type" value="Genomic_DNA"/>
</dbReference>
<protein>
    <submittedName>
        <fullName evidence="6">C-type cytochrome</fullName>
    </submittedName>
</protein>
<dbReference type="InterPro" id="IPR009056">
    <property type="entry name" value="Cyt_c-like_dom"/>
</dbReference>
<evidence type="ECO:0000313" key="6">
    <source>
        <dbReference type="EMBL" id="MBI1682914.1"/>
    </source>
</evidence>
<accession>A0ABS0STS4</accession>
<proteinExistence type="predicted"/>
<gene>
    <name evidence="6" type="ORF">I4Q42_04445</name>
</gene>
<keyword evidence="7" id="KW-1185">Reference proteome</keyword>
<keyword evidence="2 4" id="KW-0479">Metal-binding</keyword>
<dbReference type="Gene3D" id="1.10.760.10">
    <property type="entry name" value="Cytochrome c-like domain"/>
    <property type="match status" value="1"/>
</dbReference>
<evidence type="ECO:0000256" key="2">
    <source>
        <dbReference type="ARBA" id="ARBA00022723"/>
    </source>
</evidence>
<evidence type="ECO:0000259" key="5">
    <source>
        <dbReference type="PROSITE" id="PS51007"/>
    </source>
</evidence>
<name>A0ABS0STS4_9CAUL</name>
<dbReference type="SUPFAM" id="SSF46626">
    <property type="entry name" value="Cytochrome c"/>
    <property type="match status" value="1"/>
</dbReference>
<keyword evidence="3 4" id="KW-0408">Iron</keyword>
<evidence type="ECO:0000256" key="1">
    <source>
        <dbReference type="ARBA" id="ARBA00022617"/>
    </source>
</evidence>
<evidence type="ECO:0000256" key="4">
    <source>
        <dbReference type="PROSITE-ProRule" id="PRU00433"/>
    </source>
</evidence>
<dbReference type="PROSITE" id="PS51007">
    <property type="entry name" value="CYTC"/>
    <property type="match status" value="1"/>
</dbReference>
<dbReference type="Proteomes" id="UP000639859">
    <property type="component" value="Unassembled WGS sequence"/>
</dbReference>